<evidence type="ECO:0000256" key="1">
    <source>
        <dbReference type="SAM" id="MobiDB-lite"/>
    </source>
</evidence>
<dbReference type="Proteomes" id="UP000324974">
    <property type="component" value="Chromosome"/>
</dbReference>
<evidence type="ECO:0000313" key="3">
    <source>
        <dbReference type="Proteomes" id="UP000324974"/>
    </source>
</evidence>
<reference evidence="3" key="1">
    <citation type="submission" date="2019-08" db="EMBL/GenBank/DDBJ databases">
        <title>Limnoglobus roseus gen. nov., sp. nov., a novel freshwater planctomycete with a giant genome from the family Gemmataceae.</title>
        <authorList>
            <person name="Kulichevskaya I.S."/>
            <person name="Naumoff D.G."/>
            <person name="Miroshnikov K."/>
            <person name="Ivanova A."/>
            <person name="Philippov D.A."/>
            <person name="Hakobyan A."/>
            <person name="Rijpstra I.C."/>
            <person name="Sinninghe Damste J.S."/>
            <person name="Liesack W."/>
            <person name="Dedysh S.N."/>
        </authorList>
    </citation>
    <scope>NUCLEOTIDE SEQUENCE [LARGE SCALE GENOMIC DNA]</scope>
    <source>
        <strain evidence="3">PX52</strain>
    </source>
</reference>
<dbReference type="AlphaFoldDB" id="A0A5C1AL64"/>
<keyword evidence="3" id="KW-1185">Reference proteome</keyword>
<accession>A0A5C1AL64</accession>
<feature type="compositionally biased region" description="Low complexity" evidence="1">
    <location>
        <begin position="22"/>
        <end position="36"/>
    </location>
</feature>
<sequence length="98" mass="10530">MPQAEIAVQVGLSRNAIQAGCSRASSSSTSCPVPSSRSRDPRGSSRWSKTYPANTALPLGLIELTTFLLYFIPKSRYLGDLRIGSSVKRGRGESLRAS</sequence>
<protein>
    <submittedName>
        <fullName evidence="2">DoxX family protein</fullName>
    </submittedName>
</protein>
<evidence type="ECO:0000313" key="2">
    <source>
        <dbReference type="EMBL" id="QEL18893.1"/>
    </source>
</evidence>
<dbReference type="EMBL" id="CP042425">
    <property type="protein sequence ID" value="QEL18893.1"/>
    <property type="molecule type" value="Genomic_DNA"/>
</dbReference>
<organism evidence="2 3">
    <name type="scientific">Limnoglobus roseus</name>
    <dbReference type="NCBI Taxonomy" id="2598579"/>
    <lineage>
        <taxon>Bacteria</taxon>
        <taxon>Pseudomonadati</taxon>
        <taxon>Planctomycetota</taxon>
        <taxon>Planctomycetia</taxon>
        <taxon>Gemmatales</taxon>
        <taxon>Gemmataceae</taxon>
        <taxon>Limnoglobus</taxon>
    </lineage>
</organism>
<gene>
    <name evidence="2" type="ORF">PX52LOC_05937</name>
</gene>
<name>A0A5C1AL64_9BACT</name>
<proteinExistence type="predicted"/>
<dbReference type="KEGG" id="lrs:PX52LOC_05937"/>
<feature type="region of interest" description="Disordered" evidence="1">
    <location>
        <begin position="22"/>
        <end position="49"/>
    </location>
</feature>